<proteinExistence type="predicted"/>
<name>A0ABQ2V2B0_9ACTN</name>
<evidence type="ECO:0000313" key="4">
    <source>
        <dbReference type="Proteomes" id="UP000654471"/>
    </source>
</evidence>
<organism evidence="3 4">
    <name type="scientific">Streptomyces albospinus</name>
    <dbReference type="NCBI Taxonomy" id="285515"/>
    <lineage>
        <taxon>Bacteria</taxon>
        <taxon>Bacillati</taxon>
        <taxon>Actinomycetota</taxon>
        <taxon>Actinomycetes</taxon>
        <taxon>Kitasatosporales</taxon>
        <taxon>Streptomycetaceae</taxon>
        <taxon>Streptomyces</taxon>
    </lineage>
</organism>
<keyword evidence="2" id="KW-1133">Transmembrane helix</keyword>
<keyword evidence="2" id="KW-0812">Transmembrane</keyword>
<gene>
    <name evidence="3" type="ORF">GCM10010211_32540</name>
</gene>
<accession>A0ABQ2V2B0</accession>
<feature type="region of interest" description="Disordered" evidence="1">
    <location>
        <begin position="131"/>
        <end position="166"/>
    </location>
</feature>
<keyword evidence="2" id="KW-0472">Membrane</keyword>
<evidence type="ECO:0000256" key="2">
    <source>
        <dbReference type="SAM" id="Phobius"/>
    </source>
</evidence>
<feature type="transmembrane region" description="Helical" evidence="2">
    <location>
        <begin position="12"/>
        <end position="34"/>
    </location>
</feature>
<feature type="compositionally biased region" description="Polar residues" evidence="1">
    <location>
        <begin position="154"/>
        <end position="166"/>
    </location>
</feature>
<dbReference type="EMBL" id="BMRP01000010">
    <property type="protein sequence ID" value="GGU64929.1"/>
    <property type="molecule type" value="Genomic_DNA"/>
</dbReference>
<dbReference type="RefSeq" id="WP_189300588.1">
    <property type="nucleotide sequence ID" value="NZ_BMRP01000010.1"/>
</dbReference>
<reference evidence="4" key="1">
    <citation type="journal article" date="2019" name="Int. J. Syst. Evol. Microbiol.">
        <title>The Global Catalogue of Microorganisms (GCM) 10K type strain sequencing project: providing services to taxonomists for standard genome sequencing and annotation.</title>
        <authorList>
            <consortium name="The Broad Institute Genomics Platform"/>
            <consortium name="The Broad Institute Genome Sequencing Center for Infectious Disease"/>
            <person name="Wu L."/>
            <person name="Ma J."/>
        </authorList>
    </citation>
    <scope>NUCLEOTIDE SEQUENCE [LARGE SCALE GENOMIC DNA]</scope>
    <source>
        <strain evidence="4">JCM 3399</strain>
    </source>
</reference>
<feature type="transmembrane region" description="Helical" evidence="2">
    <location>
        <begin position="103"/>
        <end position="125"/>
    </location>
</feature>
<sequence>MFGRVGGNRRRVVWGLVGVAVALAVWMVFLGLTLKSHARVRHWDTAWIGLDAMEVVGLLLTGLLIWHRRAAAGPIAAVTATLFAVDAWFDVTTAAKGTDHLEAVAMAAVCELPLAIGLATITVLAPRWQDGHRPSSMSPEASTGKGLNRWAEGTETTAPRTTAPSK</sequence>
<comment type="caution">
    <text evidence="3">The sequence shown here is derived from an EMBL/GenBank/DDBJ whole genome shotgun (WGS) entry which is preliminary data.</text>
</comment>
<feature type="transmembrane region" description="Helical" evidence="2">
    <location>
        <begin position="46"/>
        <end position="66"/>
    </location>
</feature>
<evidence type="ECO:0000256" key="1">
    <source>
        <dbReference type="SAM" id="MobiDB-lite"/>
    </source>
</evidence>
<feature type="transmembrane region" description="Helical" evidence="2">
    <location>
        <begin position="73"/>
        <end position="91"/>
    </location>
</feature>
<evidence type="ECO:0000313" key="3">
    <source>
        <dbReference type="EMBL" id="GGU64929.1"/>
    </source>
</evidence>
<evidence type="ECO:0008006" key="5">
    <source>
        <dbReference type="Google" id="ProtNLM"/>
    </source>
</evidence>
<dbReference type="Proteomes" id="UP000654471">
    <property type="component" value="Unassembled WGS sequence"/>
</dbReference>
<keyword evidence="4" id="KW-1185">Reference proteome</keyword>
<protein>
    <recommendedName>
        <fullName evidence="5">Integral membrane protein</fullName>
    </recommendedName>
</protein>